<dbReference type="Pfam" id="PF13176">
    <property type="entry name" value="TPR_7"/>
    <property type="match status" value="1"/>
</dbReference>
<feature type="repeat" description="TPR" evidence="1">
    <location>
        <begin position="391"/>
        <end position="424"/>
    </location>
</feature>
<proteinExistence type="predicted"/>
<dbReference type="SMART" id="SM00028">
    <property type="entry name" value="TPR"/>
    <property type="match status" value="8"/>
</dbReference>
<dbReference type="InterPro" id="IPR011990">
    <property type="entry name" value="TPR-like_helical_dom_sf"/>
</dbReference>
<evidence type="ECO:0000313" key="4">
    <source>
        <dbReference type="Proteomes" id="UP000886520"/>
    </source>
</evidence>
<organism evidence="3 4">
    <name type="scientific">Adiantum capillus-veneris</name>
    <name type="common">Maidenhair fern</name>
    <dbReference type="NCBI Taxonomy" id="13818"/>
    <lineage>
        <taxon>Eukaryota</taxon>
        <taxon>Viridiplantae</taxon>
        <taxon>Streptophyta</taxon>
        <taxon>Embryophyta</taxon>
        <taxon>Tracheophyta</taxon>
        <taxon>Polypodiopsida</taxon>
        <taxon>Polypodiidae</taxon>
        <taxon>Polypodiales</taxon>
        <taxon>Pteridineae</taxon>
        <taxon>Pteridaceae</taxon>
        <taxon>Vittarioideae</taxon>
        <taxon>Adiantum</taxon>
    </lineage>
</organism>
<feature type="region of interest" description="Disordered" evidence="2">
    <location>
        <begin position="1"/>
        <end position="156"/>
    </location>
</feature>
<feature type="compositionally biased region" description="Polar residues" evidence="2">
    <location>
        <begin position="68"/>
        <end position="85"/>
    </location>
</feature>
<feature type="compositionally biased region" description="Basic and acidic residues" evidence="2">
    <location>
        <begin position="110"/>
        <end position="135"/>
    </location>
</feature>
<dbReference type="EMBL" id="JABFUD020000016">
    <property type="protein sequence ID" value="KAI5067984.1"/>
    <property type="molecule type" value="Genomic_DNA"/>
</dbReference>
<dbReference type="PANTHER" id="PTHR46284:SF5">
    <property type="entry name" value="PROTEIN KINESIN LIGHT CHAIN-RELATED 3"/>
    <property type="match status" value="1"/>
</dbReference>
<evidence type="ECO:0000256" key="2">
    <source>
        <dbReference type="SAM" id="MobiDB-lite"/>
    </source>
</evidence>
<dbReference type="AlphaFoldDB" id="A0A9D4UHG4"/>
<keyword evidence="1" id="KW-0802">TPR repeat</keyword>
<dbReference type="OrthoDB" id="5986190at2759"/>
<dbReference type="PANTHER" id="PTHR46284">
    <property type="entry name" value="PROTEIN KINESIN LIGHT CHAIN-RELATED 3"/>
    <property type="match status" value="1"/>
</dbReference>
<dbReference type="SUPFAM" id="SSF48452">
    <property type="entry name" value="TPR-like"/>
    <property type="match status" value="3"/>
</dbReference>
<protein>
    <recommendedName>
        <fullName evidence="5">Kinesin light chain</fullName>
    </recommendedName>
</protein>
<feature type="compositionally biased region" description="Polar residues" evidence="2">
    <location>
        <begin position="94"/>
        <end position="106"/>
    </location>
</feature>
<dbReference type="PROSITE" id="PS50005">
    <property type="entry name" value="TPR"/>
    <property type="match status" value="1"/>
</dbReference>
<dbReference type="Gene3D" id="1.25.40.10">
    <property type="entry name" value="Tetratricopeptide repeat domain"/>
    <property type="match status" value="3"/>
</dbReference>
<dbReference type="Proteomes" id="UP000886520">
    <property type="component" value="Chromosome 16"/>
</dbReference>
<name>A0A9D4UHG4_ADICA</name>
<evidence type="ECO:0000256" key="1">
    <source>
        <dbReference type="PROSITE-ProRule" id="PRU00339"/>
    </source>
</evidence>
<accession>A0A9D4UHG4</accession>
<comment type="caution">
    <text evidence="3">The sequence shown here is derived from an EMBL/GenBank/DDBJ whole genome shotgun (WGS) entry which is preliminary data.</text>
</comment>
<sequence>MDQATRREGAVSAPQSPRRKLSTLPFSKSISSKPAGKGPTSQNTNSSSNSNQQTSVTPAKKYSPPSLARSSFRTAPSSPARQQPISPHPKASKNKITSSKNVNEFSPRSADSKGYDDTDRRSFEKPPRSTFLEKGKKAKPQAPQQHRKSDSNESGTVVSDYLPYVEEDALSNASSLDQLGPLFLKLASAMHLSGQNPHKALECASRAAKLLERASSGRPNLELVMSLHILAAIHCRLGQWEAAVPVLQRAVSVPFIGDNMDHALAAFAGNMQLGDALVMLGQQGSALASYHRAYDIQTRILGNMDPQVGETCSYLAEAHLQALQFEEAAEFCGRALAIHNEHRKPGSLEEAMDRRLMALILGGKGDYEAALEHLVLANVTFTANNKDADVAAVDSSIGDLYVALGRYDEAVFSYQKSLNLLKSVFGEGHIKVASVYVSLAEQYLKTGKHRAAKTHCENALRIYGRQNAGHAEVDLATGLTEIASVYESMSEREQAIMFLQRALDILEGLPGHHSAVAGIEGQMGVMFYVLGRYEEAFMAFKNAISKLRAAGEGRSSVLGILLNQMGLACVGLNEIWHSADLFEEAKGIFEEILGPLHADTLAISSNLAGAYDALGRSAEAIDLLERILDVKEERLGTVHPEVEEERYRLMQLLQEAGRDRVRKTNTLEELLLLNTIHMHKEPLARSNTPC</sequence>
<dbReference type="InterPro" id="IPR019734">
    <property type="entry name" value="TPR_rpt"/>
</dbReference>
<reference evidence="3" key="1">
    <citation type="submission" date="2021-01" db="EMBL/GenBank/DDBJ databases">
        <title>Adiantum capillus-veneris genome.</title>
        <authorList>
            <person name="Fang Y."/>
            <person name="Liao Q."/>
        </authorList>
    </citation>
    <scope>NUCLEOTIDE SEQUENCE</scope>
    <source>
        <strain evidence="3">H3</strain>
        <tissue evidence="3">Leaf</tissue>
    </source>
</reference>
<feature type="compositionally biased region" description="Low complexity" evidence="2">
    <location>
        <begin position="40"/>
        <end position="55"/>
    </location>
</feature>
<evidence type="ECO:0008006" key="5">
    <source>
        <dbReference type="Google" id="ProtNLM"/>
    </source>
</evidence>
<dbReference type="Pfam" id="PF13424">
    <property type="entry name" value="TPR_12"/>
    <property type="match status" value="2"/>
</dbReference>
<gene>
    <name evidence="3" type="ORF">GOP47_0016329</name>
</gene>
<keyword evidence="4" id="KW-1185">Reference proteome</keyword>
<evidence type="ECO:0000313" key="3">
    <source>
        <dbReference type="EMBL" id="KAI5067984.1"/>
    </source>
</evidence>